<sequence length="159" mass="15453">MRGSSPLIGTALTAGALAAVSLVFAPAAAAVTPGTAQASYDCGSWGGGTATLTATQNGTSATITINSAVTTPVAVARDTISSTLTLAKRGGGTVKFTGKKNPALAANSAVTMGPLSGTVAAGNSLDSYFAGTALSMTIFGFPVSCDALTSQTPGPFVFN</sequence>
<keyword evidence="1" id="KW-0732">Signal</keyword>
<proteinExistence type="predicted"/>
<reference evidence="3" key="1">
    <citation type="journal article" date="2019" name="Int. J. Syst. Evol. Microbiol.">
        <title>The Global Catalogue of Microorganisms (GCM) 10K type strain sequencing project: providing services to taxonomists for standard genome sequencing and annotation.</title>
        <authorList>
            <consortium name="The Broad Institute Genomics Platform"/>
            <consortium name="The Broad Institute Genome Sequencing Center for Infectious Disease"/>
            <person name="Wu L."/>
            <person name="Ma J."/>
        </authorList>
    </citation>
    <scope>NUCLEOTIDE SEQUENCE [LARGE SCALE GENOMIC DNA]</scope>
    <source>
        <strain evidence="3">PCU 266</strain>
    </source>
</reference>
<dbReference type="Proteomes" id="UP001596160">
    <property type="component" value="Unassembled WGS sequence"/>
</dbReference>
<dbReference type="RefSeq" id="WP_344473380.1">
    <property type="nucleotide sequence ID" value="NZ_BAAASB010000003.1"/>
</dbReference>
<accession>A0ABW0AE37</accession>
<dbReference type="EMBL" id="JBHSKP010000002">
    <property type="protein sequence ID" value="MFC5150883.1"/>
    <property type="molecule type" value="Genomic_DNA"/>
</dbReference>
<protein>
    <recommendedName>
        <fullName evidence="4">Secreted protein</fullName>
    </recommendedName>
</protein>
<gene>
    <name evidence="2" type="ORF">ACFPRH_03945</name>
</gene>
<evidence type="ECO:0000313" key="3">
    <source>
        <dbReference type="Proteomes" id="UP001596160"/>
    </source>
</evidence>
<evidence type="ECO:0008006" key="4">
    <source>
        <dbReference type="Google" id="ProtNLM"/>
    </source>
</evidence>
<comment type="caution">
    <text evidence="2">The sequence shown here is derived from an EMBL/GenBank/DDBJ whole genome shotgun (WGS) entry which is preliminary data.</text>
</comment>
<evidence type="ECO:0000256" key="1">
    <source>
        <dbReference type="SAM" id="SignalP"/>
    </source>
</evidence>
<evidence type="ECO:0000313" key="2">
    <source>
        <dbReference type="EMBL" id="MFC5150883.1"/>
    </source>
</evidence>
<feature type="chain" id="PRO_5046556859" description="Secreted protein" evidence="1">
    <location>
        <begin position="30"/>
        <end position="159"/>
    </location>
</feature>
<organism evidence="2 3">
    <name type="scientific">Streptomyces amakusaensis</name>
    <dbReference type="NCBI Taxonomy" id="67271"/>
    <lineage>
        <taxon>Bacteria</taxon>
        <taxon>Bacillati</taxon>
        <taxon>Actinomycetota</taxon>
        <taxon>Actinomycetes</taxon>
        <taxon>Kitasatosporales</taxon>
        <taxon>Streptomycetaceae</taxon>
        <taxon>Streptomyces</taxon>
    </lineage>
</organism>
<feature type="signal peptide" evidence="1">
    <location>
        <begin position="1"/>
        <end position="29"/>
    </location>
</feature>
<keyword evidence="3" id="KW-1185">Reference proteome</keyword>
<name>A0ABW0AE37_9ACTN</name>